<evidence type="ECO:0000256" key="1">
    <source>
        <dbReference type="ARBA" id="ARBA00006068"/>
    </source>
</evidence>
<name>A0ABR8L141_9ACTN</name>
<evidence type="ECO:0000256" key="3">
    <source>
        <dbReference type="SAM" id="Phobius"/>
    </source>
</evidence>
<sequence>MVTPDLAPRNGAPPTTRRSGPVFGAAALIGWVALSAVLPGAAHLRAGRWRTGLLLLGGYLTGVVAVACVAVGADAGLAGRALGWLGQISLVFAACAVAWFWLVIRSYVVLRPGRLPRRGQILTGLVAGVLAVVVAAPFAVAARYVRVSEQTLDAMFAAPGGTAQAGGAVRRDDPWAGRDRVNVLLLGGDWGDNRIGMRTDSINVASVDVRTGNTVLLGLPRNLEHVRFPPGSAMAARFPFGFQLPEYRPGWREDLLFSVWQYADDHPELFGGRRHMGAEVLKETVGHILGLRIDWYALVNIWGFAKMIDALGGLVVAVDRDIVYGLHNEGTVRAGIRRLNGAEALWYARSRTFSDDFDRMHRQRCVLGALLSQADPATVLTRFTEIAAATRKMISTDVPRPMLEHLVPLAWKVKHAPITSLQFVPPLINTAYPDWDRIRLLTARAIRASVHASADSSVDASGNASGHAQAGPSGTPSGSSTAPSTAPSTALRPHRHRHSLPSPSPTPVISPGTPSPIDDGCGAPHTAMAR</sequence>
<comment type="caution">
    <text evidence="5">The sequence shown here is derived from an EMBL/GenBank/DDBJ whole genome shotgun (WGS) entry which is preliminary data.</text>
</comment>
<feature type="transmembrane region" description="Helical" evidence="3">
    <location>
        <begin position="84"/>
        <end position="104"/>
    </location>
</feature>
<evidence type="ECO:0000313" key="5">
    <source>
        <dbReference type="EMBL" id="MBD3144711.1"/>
    </source>
</evidence>
<proteinExistence type="inferred from homology"/>
<gene>
    <name evidence="5" type="ORF">IEQ31_16150</name>
</gene>
<protein>
    <submittedName>
        <fullName evidence="5">LCP family protein</fullName>
    </submittedName>
</protein>
<evidence type="ECO:0000259" key="4">
    <source>
        <dbReference type="Pfam" id="PF03816"/>
    </source>
</evidence>
<dbReference type="Pfam" id="PF03816">
    <property type="entry name" value="LytR_cpsA_psr"/>
    <property type="match status" value="1"/>
</dbReference>
<keyword evidence="3" id="KW-0472">Membrane</keyword>
<dbReference type="InterPro" id="IPR004474">
    <property type="entry name" value="LytR_CpsA_psr"/>
</dbReference>
<keyword evidence="6" id="KW-1185">Reference proteome</keyword>
<dbReference type="PANTHER" id="PTHR33392:SF6">
    <property type="entry name" value="POLYISOPRENYL-TEICHOIC ACID--PEPTIDOGLYCAN TEICHOIC ACID TRANSFERASE TAGU"/>
    <property type="match status" value="1"/>
</dbReference>
<feature type="transmembrane region" description="Helical" evidence="3">
    <location>
        <begin position="20"/>
        <end position="41"/>
    </location>
</feature>
<dbReference type="PANTHER" id="PTHR33392">
    <property type="entry name" value="POLYISOPRENYL-TEICHOIC ACID--PEPTIDOGLYCAN TEICHOIC ACID TRANSFERASE TAGU"/>
    <property type="match status" value="1"/>
</dbReference>
<keyword evidence="3" id="KW-0812">Transmembrane</keyword>
<feature type="region of interest" description="Disordered" evidence="2">
    <location>
        <begin position="455"/>
        <end position="530"/>
    </location>
</feature>
<comment type="similarity">
    <text evidence="1">Belongs to the LytR/CpsA/Psr (LCP) family.</text>
</comment>
<reference evidence="5 6" key="1">
    <citation type="submission" date="2020-09" db="EMBL/GenBank/DDBJ databases">
        <title>Actinomycete isolated from the Camponotus japonicus Mayr.</title>
        <authorList>
            <person name="Gong X."/>
        </authorList>
    </citation>
    <scope>NUCLEOTIDE SEQUENCE [LARGE SCALE GENOMIC DNA]</scope>
    <source>
        <strain evidence="5 6">2C-HV3</strain>
    </source>
</reference>
<dbReference type="EMBL" id="JACXRZ010000010">
    <property type="protein sequence ID" value="MBD3144711.1"/>
    <property type="molecule type" value="Genomic_DNA"/>
</dbReference>
<dbReference type="RefSeq" id="WP_191052243.1">
    <property type="nucleotide sequence ID" value="NZ_JACXRZ010000010.1"/>
</dbReference>
<feature type="transmembrane region" description="Helical" evidence="3">
    <location>
        <begin position="53"/>
        <end position="72"/>
    </location>
</feature>
<dbReference type="InterPro" id="IPR050922">
    <property type="entry name" value="LytR/CpsA/Psr_CW_biosynth"/>
</dbReference>
<organism evidence="5 6">
    <name type="scientific">Microbispora bryophytorum subsp. camponoti</name>
    <dbReference type="NCBI Taxonomy" id="1677852"/>
    <lineage>
        <taxon>Bacteria</taxon>
        <taxon>Bacillati</taxon>
        <taxon>Actinomycetota</taxon>
        <taxon>Actinomycetes</taxon>
        <taxon>Streptosporangiales</taxon>
        <taxon>Streptosporangiaceae</taxon>
        <taxon>Microbispora</taxon>
    </lineage>
</organism>
<dbReference type="Gene3D" id="3.40.630.190">
    <property type="entry name" value="LCP protein"/>
    <property type="match status" value="1"/>
</dbReference>
<feature type="domain" description="Cell envelope-related transcriptional attenuator" evidence="4">
    <location>
        <begin position="198"/>
        <end position="374"/>
    </location>
</feature>
<dbReference type="Proteomes" id="UP000653231">
    <property type="component" value="Unassembled WGS sequence"/>
</dbReference>
<feature type="transmembrane region" description="Helical" evidence="3">
    <location>
        <begin position="125"/>
        <end position="145"/>
    </location>
</feature>
<evidence type="ECO:0000313" key="6">
    <source>
        <dbReference type="Proteomes" id="UP000653231"/>
    </source>
</evidence>
<evidence type="ECO:0000256" key="2">
    <source>
        <dbReference type="SAM" id="MobiDB-lite"/>
    </source>
</evidence>
<accession>A0ABR8L141</accession>
<feature type="compositionally biased region" description="Low complexity" evidence="2">
    <location>
        <begin position="455"/>
        <end position="490"/>
    </location>
</feature>
<dbReference type="NCBIfam" id="TIGR00350">
    <property type="entry name" value="lytR_cpsA_psr"/>
    <property type="match status" value="1"/>
</dbReference>
<keyword evidence="3" id="KW-1133">Transmembrane helix</keyword>